<dbReference type="Proteomes" id="UP001182149">
    <property type="component" value="Segment"/>
</dbReference>
<name>A0AA51Z048_9CAUD</name>
<feature type="domain" description="HNH nuclease" evidence="1">
    <location>
        <begin position="40"/>
        <end position="75"/>
    </location>
</feature>
<dbReference type="InterPro" id="IPR044925">
    <property type="entry name" value="His-Me_finger_sf"/>
</dbReference>
<evidence type="ECO:0000259" key="1">
    <source>
        <dbReference type="Pfam" id="PF13392"/>
    </source>
</evidence>
<dbReference type="Pfam" id="PF13392">
    <property type="entry name" value="HNH_3"/>
    <property type="match status" value="1"/>
</dbReference>
<proteinExistence type="predicted"/>
<sequence length="131" mass="15207">MAKKDLVLETTDTGCIIPISHKLNKDGYFRKVIDGKWVMYHRYVMEEKFGKIPDGFEVNHKCKNRACCNTDHLEILWGSAHAIESNTGRNRERQEAAKEFWLNNECTGVALAERFGVSFGIACRWIRKWKV</sequence>
<dbReference type="SUPFAM" id="SSF54060">
    <property type="entry name" value="His-Me finger endonucleases"/>
    <property type="match status" value="1"/>
</dbReference>
<dbReference type="EMBL" id="OQ921332">
    <property type="protein sequence ID" value="WMX18907.1"/>
    <property type="molecule type" value="Genomic_DNA"/>
</dbReference>
<dbReference type="Gene3D" id="3.90.75.20">
    <property type="match status" value="1"/>
</dbReference>
<dbReference type="InterPro" id="IPR003615">
    <property type="entry name" value="HNH_nuc"/>
</dbReference>
<evidence type="ECO:0000313" key="2">
    <source>
        <dbReference type="EMBL" id="WMX18907.1"/>
    </source>
</evidence>
<organism evidence="2 3">
    <name type="scientific">Escherichia phage vB_EcoP_PAS59</name>
    <dbReference type="NCBI Taxonomy" id="3053873"/>
    <lineage>
        <taxon>Viruses</taxon>
        <taxon>Duplodnaviria</taxon>
        <taxon>Heunggongvirae</taxon>
        <taxon>Uroviricota</taxon>
        <taxon>Caudoviricetes</taxon>
        <taxon>Mktvariviridae</taxon>
        <taxon>Gordonclarkvirinae</taxon>
        <taxon>Suseptimavirus</taxon>
        <taxon>Suseptimavirus PAS59</taxon>
    </lineage>
</organism>
<protein>
    <recommendedName>
        <fullName evidence="1">HNH nuclease domain-containing protein</fullName>
    </recommendedName>
</protein>
<keyword evidence="3" id="KW-1185">Reference proteome</keyword>
<reference evidence="2 3" key="1">
    <citation type="submission" date="2023-05" db="EMBL/GenBank/DDBJ databases">
        <title>Complete genome sequence of three non-O157 smooth Escherichia coli infecting phages.</title>
        <authorList>
            <person name="Pas C."/>
            <person name="Briers Y."/>
            <person name="Fieseler L."/>
        </authorList>
    </citation>
    <scope>NUCLEOTIDE SEQUENCE [LARGE SCALE GENOMIC DNA]</scope>
</reference>
<evidence type="ECO:0000313" key="3">
    <source>
        <dbReference type="Proteomes" id="UP001182149"/>
    </source>
</evidence>
<accession>A0AA51Z048</accession>